<dbReference type="AlphaFoldDB" id="A0A6A6HR83"/>
<evidence type="ECO:0000256" key="1">
    <source>
        <dbReference type="ARBA" id="ARBA00022737"/>
    </source>
</evidence>
<evidence type="ECO:0000313" key="6">
    <source>
        <dbReference type="Proteomes" id="UP000800094"/>
    </source>
</evidence>
<accession>A0A6A6HR83</accession>
<feature type="domain" description="DUF7791" evidence="4">
    <location>
        <begin position="539"/>
        <end position="670"/>
    </location>
</feature>
<keyword evidence="1" id="KW-0677">Repeat</keyword>
<dbReference type="Gene3D" id="3.40.50.300">
    <property type="entry name" value="P-loop containing nucleotide triphosphate hydrolases"/>
    <property type="match status" value="1"/>
</dbReference>
<dbReference type="GeneID" id="54589400"/>
<evidence type="ECO:0000259" key="4">
    <source>
        <dbReference type="Pfam" id="PF25053"/>
    </source>
</evidence>
<dbReference type="PANTHER" id="PTHR10039">
    <property type="entry name" value="AMELOGENIN"/>
    <property type="match status" value="1"/>
</dbReference>
<proteinExistence type="predicted"/>
<dbReference type="InterPro" id="IPR056884">
    <property type="entry name" value="NPHP3-like_N"/>
</dbReference>
<dbReference type="OrthoDB" id="443402at2759"/>
<sequence>MVLEALAAVGLAANVVQFIQFGCQLVSLMSDIKHSADGLAPRHSDLGAIAKALEEHSKKLKSTSLPEGDAVAVLAERSALVANQLLHTIKNIGGKKPGSTPEHWASFCQAVKTIWKHDKISSLDLRMKNLRDQMILHLLSETAFETREHQVRTETSLNELQTGQAHSDLRLSHQLADIMKNLSAIGERFSGIQSPISLTELEHSFSRFSVDFERIAVRKSIQESLLFDSMTMRHTKIPDAHRRTFDWIWLTESLPVEDHRSKIELSSWLEHGKGIYWITGKPGSGKSTLMKYLDDHKSTNRLLQAWAQSSRLVTASFYFWNPGTSMQKTLLGLLQSLLYYILSRCPDLVEVLCPKRWSAGQISAAASGPWSVSELRHSLDLLKTQEKVSARFYFHIDGLDEYEGDHYEVIRTIQGLAESPAFKLCVSSRPWNCFQDALGGSNERTLQLHELTEKDIELFAHENVLQHNRRFKNAFQEQEYVQLVHEIRRRAQGVFLWVRLVVHSLREGLANEDQISLLRERLEELPTDLEPFFEHILNSVHKVYRERMASTFLAALQVTEPLKITHYFFLDEEDPEVGMQMPFKPLNEVEIMEAIETTQRRLNGRYKGLLEPSSTQYLTTRTTVDFLHRTLRDFLKTPKMESFFESRLADGASVSASIVRALLAETTLVNKSVVPRDFEPALRLANQVSTEMADASYEHSIIDCIEYACHQLWSCSEPLEDAPPSFMTDIAIHIGRIDYVEHRVKQKPCVTDLDSMLMHALLCSSARTLTFATIFDTDRNGIDSALIDYTSDRFCLRREAEHEKNIAPLSNLVQVLLERGADPNGVVLGIPVWFAFLELLLRGSRITHHQEWWRIFQLMVSHGADIRQQAPILSCLAGSAEQLDDEQLHELIRGFSPFLDQGLDPNFNCGRNSIWIEFMFSVGNRRSNVTIWDALKGLIASFFHHGAKVASLMGRHSGIEYSWLHYTIRQLRSQFTILGGLEPASIFEIFLKNGLDPNSGFGRSTIWEHLLGALGHGLQYAHSRNYVEMSCKLILLFLSYGADPSSETLFQMMGWTFGGSCRFEQFDARAIELAVRREMDELQSRNGLAACFHGPLNQPPEQPLSHPPAAPLGSVPIGELREQHLQTLHHAPLRRGGTQRNSHVRNDTFAFGSKRPFPFSDSESWDDDRGSGYNSIKRRAQ</sequence>
<dbReference type="Proteomes" id="UP000800094">
    <property type="component" value="Unassembled WGS sequence"/>
</dbReference>
<evidence type="ECO:0000256" key="2">
    <source>
        <dbReference type="SAM" id="MobiDB-lite"/>
    </source>
</evidence>
<evidence type="ECO:0000313" key="5">
    <source>
        <dbReference type="EMBL" id="KAF2240664.1"/>
    </source>
</evidence>
<evidence type="ECO:0008006" key="7">
    <source>
        <dbReference type="Google" id="ProtNLM"/>
    </source>
</evidence>
<evidence type="ECO:0000259" key="3">
    <source>
        <dbReference type="Pfam" id="PF24883"/>
    </source>
</evidence>
<dbReference type="SUPFAM" id="SSF52540">
    <property type="entry name" value="P-loop containing nucleoside triphosphate hydrolases"/>
    <property type="match status" value="1"/>
</dbReference>
<dbReference type="PANTHER" id="PTHR10039:SF5">
    <property type="entry name" value="NACHT DOMAIN-CONTAINING PROTEIN"/>
    <property type="match status" value="1"/>
</dbReference>
<feature type="region of interest" description="Disordered" evidence="2">
    <location>
        <begin position="1131"/>
        <end position="1181"/>
    </location>
</feature>
<gene>
    <name evidence="5" type="ORF">BU26DRAFT_611526</name>
</gene>
<organism evidence="5 6">
    <name type="scientific">Trematosphaeria pertusa</name>
    <dbReference type="NCBI Taxonomy" id="390896"/>
    <lineage>
        <taxon>Eukaryota</taxon>
        <taxon>Fungi</taxon>
        <taxon>Dikarya</taxon>
        <taxon>Ascomycota</taxon>
        <taxon>Pezizomycotina</taxon>
        <taxon>Dothideomycetes</taxon>
        <taxon>Pleosporomycetidae</taxon>
        <taxon>Pleosporales</taxon>
        <taxon>Massarineae</taxon>
        <taxon>Trematosphaeriaceae</taxon>
        <taxon>Trematosphaeria</taxon>
    </lineage>
</organism>
<feature type="domain" description="Nephrocystin 3-like N-terminal" evidence="3">
    <location>
        <begin position="264"/>
        <end position="429"/>
    </location>
</feature>
<dbReference type="EMBL" id="ML987216">
    <property type="protein sequence ID" value="KAF2240664.1"/>
    <property type="molecule type" value="Genomic_DNA"/>
</dbReference>
<dbReference type="Pfam" id="PF24883">
    <property type="entry name" value="NPHP3_N"/>
    <property type="match status" value="1"/>
</dbReference>
<dbReference type="RefSeq" id="XP_033675668.1">
    <property type="nucleotide sequence ID" value="XM_033836070.1"/>
</dbReference>
<dbReference type="Pfam" id="PF25053">
    <property type="entry name" value="DUF7791"/>
    <property type="match status" value="1"/>
</dbReference>
<dbReference type="InterPro" id="IPR027417">
    <property type="entry name" value="P-loop_NTPase"/>
</dbReference>
<protein>
    <recommendedName>
        <fullName evidence="7">NACHT domain-containing protein</fullName>
    </recommendedName>
</protein>
<keyword evidence="6" id="KW-1185">Reference proteome</keyword>
<dbReference type="InterPro" id="IPR056693">
    <property type="entry name" value="DUF7791"/>
</dbReference>
<name>A0A6A6HR83_9PLEO</name>
<reference evidence="5" key="1">
    <citation type="journal article" date="2020" name="Stud. Mycol.">
        <title>101 Dothideomycetes genomes: a test case for predicting lifestyles and emergence of pathogens.</title>
        <authorList>
            <person name="Haridas S."/>
            <person name="Albert R."/>
            <person name="Binder M."/>
            <person name="Bloem J."/>
            <person name="Labutti K."/>
            <person name="Salamov A."/>
            <person name="Andreopoulos B."/>
            <person name="Baker S."/>
            <person name="Barry K."/>
            <person name="Bills G."/>
            <person name="Bluhm B."/>
            <person name="Cannon C."/>
            <person name="Castanera R."/>
            <person name="Culley D."/>
            <person name="Daum C."/>
            <person name="Ezra D."/>
            <person name="Gonzalez J."/>
            <person name="Henrissat B."/>
            <person name="Kuo A."/>
            <person name="Liang C."/>
            <person name="Lipzen A."/>
            <person name="Lutzoni F."/>
            <person name="Magnuson J."/>
            <person name="Mondo S."/>
            <person name="Nolan M."/>
            <person name="Ohm R."/>
            <person name="Pangilinan J."/>
            <person name="Park H.-J."/>
            <person name="Ramirez L."/>
            <person name="Alfaro M."/>
            <person name="Sun H."/>
            <person name="Tritt A."/>
            <person name="Yoshinaga Y."/>
            <person name="Zwiers L.-H."/>
            <person name="Turgeon B."/>
            <person name="Goodwin S."/>
            <person name="Spatafora J."/>
            <person name="Crous P."/>
            <person name="Grigoriev I."/>
        </authorList>
    </citation>
    <scope>NUCLEOTIDE SEQUENCE</scope>
    <source>
        <strain evidence="5">CBS 122368</strain>
    </source>
</reference>